<protein>
    <submittedName>
        <fullName evidence="1">Four helix bundle protein</fullName>
    </submittedName>
</protein>
<dbReference type="AlphaFoldDB" id="A0A2M8ET60"/>
<dbReference type="PANTHER" id="PTHR38471:SF2">
    <property type="entry name" value="FOUR HELIX BUNDLE PROTEIN"/>
    <property type="match status" value="1"/>
</dbReference>
<accession>A0A2M8ET60</accession>
<dbReference type="NCBIfam" id="TIGR02436">
    <property type="entry name" value="four helix bundle protein"/>
    <property type="match status" value="1"/>
</dbReference>
<organism evidence="1 2">
    <name type="scientific">Candidatus Shapirobacteria bacterium CG_4_9_14_0_2_um_filter_39_11</name>
    <dbReference type="NCBI Taxonomy" id="1974478"/>
    <lineage>
        <taxon>Bacteria</taxon>
        <taxon>Candidatus Shapironibacteriota</taxon>
    </lineage>
</organism>
<reference evidence="2" key="1">
    <citation type="submission" date="2017-09" db="EMBL/GenBank/DDBJ databases">
        <title>Depth-based differentiation of microbial function through sediment-hosted aquifers and enrichment of novel symbionts in the deep terrestrial subsurface.</title>
        <authorList>
            <person name="Probst A.J."/>
            <person name="Ladd B."/>
            <person name="Jarett J.K."/>
            <person name="Geller-Mcgrath D.E."/>
            <person name="Sieber C.M.K."/>
            <person name="Emerson J.B."/>
            <person name="Anantharaman K."/>
            <person name="Thomas B.C."/>
            <person name="Malmstrom R."/>
            <person name="Stieglmeier M."/>
            <person name="Klingl A."/>
            <person name="Woyke T."/>
            <person name="Ryan C.M."/>
            <person name="Banfield J.F."/>
        </authorList>
    </citation>
    <scope>NUCLEOTIDE SEQUENCE [LARGE SCALE GENOMIC DNA]</scope>
</reference>
<proteinExistence type="predicted"/>
<dbReference type="Gene3D" id="1.20.1440.60">
    <property type="entry name" value="23S rRNA-intervening sequence"/>
    <property type="match status" value="1"/>
</dbReference>
<evidence type="ECO:0000313" key="1">
    <source>
        <dbReference type="EMBL" id="PJC28302.1"/>
    </source>
</evidence>
<dbReference type="Proteomes" id="UP000229816">
    <property type="component" value="Unassembled WGS sequence"/>
</dbReference>
<dbReference type="Pfam" id="PF05635">
    <property type="entry name" value="23S_rRNA_IVP"/>
    <property type="match status" value="1"/>
</dbReference>
<dbReference type="InterPro" id="IPR036583">
    <property type="entry name" value="23S_rRNA_IVS_sf"/>
</dbReference>
<dbReference type="PANTHER" id="PTHR38471">
    <property type="entry name" value="FOUR HELIX BUNDLE PROTEIN"/>
    <property type="match status" value="1"/>
</dbReference>
<dbReference type="InterPro" id="IPR012657">
    <property type="entry name" value="23S_rRNA-intervening_sequence"/>
</dbReference>
<name>A0A2M8ET60_9BACT</name>
<evidence type="ECO:0000313" key="2">
    <source>
        <dbReference type="Proteomes" id="UP000229816"/>
    </source>
</evidence>
<sequence length="131" mass="15155">MATQRFDSQAFYERLYSFGRRCRELTEKLSKTIANLEYSSQLIRASGSVGSNYIEALEAMGKKDFIYRLKVSRKEARESVHWLRLISDANKDLNTEVRKQLGDLINEGSEIMKIFTSSILTCEGKKKFENQ</sequence>
<dbReference type="EMBL" id="PFSF01000019">
    <property type="protein sequence ID" value="PJC28302.1"/>
    <property type="molecule type" value="Genomic_DNA"/>
</dbReference>
<comment type="caution">
    <text evidence="1">The sequence shown here is derived from an EMBL/GenBank/DDBJ whole genome shotgun (WGS) entry which is preliminary data.</text>
</comment>
<gene>
    <name evidence="1" type="ORF">CO054_00900</name>
</gene>
<dbReference type="SUPFAM" id="SSF158446">
    <property type="entry name" value="IVS-encoded protein-like"/>
    <property type="match status" value="1"/>
</dbReference>